<dbReference type="Proteomes" id="UP001500897">
    <property type="component" value="Unassembled WGS sequence"/>
</dbReference>
<accession>A0ABN2Y1P1</accession>
<protein>
    <recommendedName>
        <fullName evidence="4">DNA-directed RNA polymerase specialized sigma24 family protein</fullName>
    </recommendedName>
</protein>
<dbReference type="EMBL" id="BAAANS010000072">
    <property type="protein sequence ID" value="GAA2120298.1"/>
    <property type="molecule type" value="Genomic_DNA"/>
</dbReference>
<comment type="caution">
    <text evidence="2">The sequence shown here is derived from an EMBL/GenBank/DDBJ whole genome shotgun (WGS) entry which is preliminary data.</text>
</comment>
<feature type="region of interest" description="Disordered" evidence="1">
    <location>
        <begin position="1"/>
        <end position="32"/>
    </location>
</feature>
<evidence type="ECO:0008006" key="4">
    <source>
        <dbReference type="Google" id="ProtNLM"/>
    </source>
</evidence>
<sequence length="160" mass="17536">MGGTTHPALKPRTLPAPSDQGAATMPTRPARPPRRLDLTALYDLHYHHYLRYAELLLRRADARHAVDDAFDTLAETWQQILSTSSPAACAWQAVRDRVRALADPARLRPTAHLDPKLQDALLLHTVLNLSAGVIADLTGVEAANVHVHLRALTSPPSPLF</sequence>
<proteinExistence type="predicted"/>
<dbReference type="RefSeq" id="WP_380276891.1">
    <property type="nucleotide sequence ID" value="NZ_JBHTGA010000003.1"/>
</dbReference>
<name>A0ABN2Y1P1_9ACTN</name>
<reference evidence="2 3" key="1">
    <citation type="journal article" date="2019" name="Int. J. Syst. Evol. Microbiol.">
        <title>The Global Catalogue of Microorganisms (GCM) 10K type strain sequencing project: providing services to taxonomists for standard genome sequencing and annotation.</title>
        <authorList>
            <consortium name="The Broad Institute Genomics Platform"/>
            <consortium name="The Broad Institute Genome Sequencing Center for Infectious Disease"/>
            <person name="Wu L."/>
            <person name="Ma J."/>
        </authorList>
    </citation>
    <scope>NUCLEOTIDE SEQUENCE [LARGE SCALE GENOMIC DNA]</scope>
    <source>
        <strain evidence="2 3">JCM 14559</strain>
    </source>
</reference>
<evidence type="ECO:0000256" key="1">
    <source>
        <dbReference type="SAM" id="MobiDB-lite"/>
    </source>
</evidence>
<keyword evidence="3" id="KW-1185">Reference proteome</keyword>
<organism evidence="2 3">
    <name type="scientific">Kitasatospora saccharophila</name>
    <dbReference type="NCBI Taxonomy" id="407973"/>
    <lineage>
        <taxon>Bacteria</taxon>
        <taxon>Bacillati</taxon>
        <taxon>Actinomycetota</taxon>
        <taxon>Actinomycetes</taxon>
        <taxon>Kitasatosporales</taxon>
        <taxon>Streptomycetaceae</taxon>
        <taxon>Kitasatospora</taxon>
    </lineage>
</organism>
<evidence type="ECO:0000313" key="2">
    <source>
        <dbReference type="EMBL" id="GAA2120298.1"/>
    </source>
</evidence>
<evidence type="ECO:0000313" key="3">
    <source>
        <dbReference type="Proteomes" id="UP001500897"/>
    </source>
</evidence>
<gene>
    <name evidence="2" type="ORF">GCM10009759_69030</name>
</gene>